<sequence>MSLGLMEQLTHSTVRIETDLHGGGLSTGTGFYMNFLQKQDTCIPVIVTNKHVVANAKIGRFHVTLATDEGLPERGKHQQFQFANFEQQCIKHPDPNVDLAAFLIGPLLNKIQQSGGKLFYMPLKTELIPKDEERETLSSMEDIVMIGYPNGIWDAKNNLPIIRKGITATHANVPWNGKPEFLTDIASFPGSSGSPVFLANIGGYMDNKGNTYMGSHRIRLLGIHYAGALHTASGAIQIVTAPTSNVPVPITQIPNNIGVAINSNEILGLEREVERIIAANA</sequence>
<dbReference type="AlphaFoldDB" id="A0AAW8QXN2"/>
<comment type="caution">
    <text evidence="1">The sequence shown here is derived from an EMBL/GenBank/DDBJ whole genome shotgun (WGS) entry which is preliminary data.</text>
</comment>
<protein>
    <submittedName>
        <fullName evidence="1">Serine protease</fullName>
    </submittedName>
</protein>
<accession>A0AAW8QXN2</accession>
<proteinExistence type="predicted"/>
<dbReference type="Proteomes" id="UP001249020">
    <property type="component" value="Unassembled WGS sequence"/>
</dbReference>
<evidence type="ECO:0000313" key="1">
    <source>
        <dbReference type="EMBL" id="MDT0581702.1"/>
    </source>
</evidence>
<dbReference type="GO" id="GO:0008233">
    <property type="term" value="F:peptidase activity"/>
    <property type="evidence" value="ECO:0007669"/>
    <property type="project" value="UniProtKB-KW"/>
</dbReference>
<name>A0AAW8QXN2_9ALTE</name>
<dbReference type="PANTHER" id="PTHR43019:SF23">
    <property type="entry name" value="PROTEASE DO-LIKE 5, CHLOROPLASTIC"/>
    <property type="match status" value="1"/>
</dbReference>
<dbReference type="SUPFAM" id="SSF50494">
    <property type="entry name" value="Trypsin-like serine proteases"/>
    <property type="match status" value="1"/>
</dbReference>
<keyword evidence="1" id="KW-0378">Hydrolase</keyword>
<dbReference type="EMBL" id="JAVRIE010000001">
    <property type="protein sequence ID" value="MDT0581702.1"/>
    <property type="molecule type" value="Genomic_DNA"/>
</dbReference>
<dbReference type="PANTHER" id="PTHR43019">
    <property type="entry name" value="SERINE ENDOPROTEASE DEGS"/>
    <property type="match status" value="1"/>
</dbReference>
<keyword evidence="2" id="KW-1185">Reference proteome</keyword>
<gene>
    <name evidence="1" type="ORF">RM544_04055</name>
</gene>
<dbReference type="Gene3D" id="2.40.10.10">
    <property type="entry name" value="Trypsin-like serine proteases"/>
    <property type="match status" value="2"/>
</dbReference>
<dbReference type="InterPro" id="IPR043504">
    <property type="entry name" value="Peptidase_S1_PA_chymotrypsin"/>
</dbReference>
<dbReference type="InterPro" id="IPR009003">
    <property type="entry name" value="Peptidase_S1_PA"/>
</dbReference>
<dbReference type="Pfam" id="PF13365">
    <property type="entry name" value="Trypsin_2"/>
    <property type="match status" value="1"/>
</dbReference>
<dbReference type="RefSeq" id="WP_311360480.1">
    <property type="nucleotide sequence ID" value="NZ_JAVRIE010000001.1"/>
</dbReference>
<evidence type="ECO:0000313" key="2">
    <source>
        <dbReference type="Proteomes" id="UP001249020"/>
    </source>
</evidence>
<dbReference type="GO" id="GO:0006508">
    <property type="term" value="P:proteolysis"/>
    <property type="evidence" value="ECO:0007669"/>
    <property type="project" value="UniProtKB-KW"/>
</dbReference>
<organism evidence="1 2">
    <name type="scientific">Brumicola blandensis</name>
    <dbReference type="NCBI Taxonomy" id="3075611"/>
    <lineage>
        <taxon>Bacteria</taxon>
        <taxon>Pseudomonadati</taxon>
        <taxon>Pseudomonadota</taxon>
        <taxon>Gammaproteobacteria</taxon>
        <taxon>Alteromonadales</taxon>
        <taxon>Alteromonadaceae</taxon>
        <taxon>Brumicola</taxon>
    </lineage>
</organism>
<keyword evidence="1" id="KW-0645">Protease</keyword>
<reference evidence="1 2" key="1">
    <citation type="submission" date="2023-09" db="EMBL/GenBank/DDBJ databases">
        <authorList>
            <person name="Rey-Velasco X."/>
        </authorList>
    </citation>
    <scope>NUCLEOTIDE SEQUENCE [LARGE SCALE GENOMIC DNA]</scope>
    <source>
        <strain evidence="1 2">W409</strain>
    </source>
</reference>